<comment type="similarity">
    <text evidence="1">Belongs to the asteroid family.</text>
</comment>
<dbReference type="PANTHER" id="PTHR15665">
    <property type="entry name" value="ASTEROID PROTEIN"/>
    <property type="match status" value="1"/>
</dbReference>
<gene>
    <name evidence="3" type="ORF">TTAC_LOCUS6392</name>
</gene>
<dbReference type="InterPro" id="IPR029060">
    <property type="entry name" value="PIN-like_dom_sf"/>
</dbReference>
<evidence type="ECO:0000256" key="2">
    <source>
        <dbReference type="SAM" id="MobiDB-lite"/>
    </source>
</evidence>
<sequence length="748" mass="83669">MGVRGLWSYVRGNDSNFREVRLNNSYIVFDGYNIVNKLYLDSPIPTQYNGEYLVYDNVIQQFLDNLRKCNLEPIFVFDGIREVTKLTTVLRRSGDRLITLSHLQEEATRNAGSDGNSTAFRVEIQPPLAALTFHLALDRLGALQVVANFEADQLAAALAIYLNAPLVSNDSDFFIFSPYWADHGGLIFVPTDLCDFHTPRAYEGGFYIEAHQFVGREGPIFHKLAPVQIPLFASLCGNDYTPPGFFNLHLPGSAPQYPYARPTAQAATTSAVASRNATKFRRLVDWLSGFGDDIVEPVERVLSSFPLSKRPEAAYYLHAGLAAYHVPLEQLSPYLQFLFGETPPPPQVHQILPTLRYPTRGGYGVRALQVLVEGVSGPDYLASWSPRLVQNFRRARMSTHPCDALYAYGIVCNPVVEDIQGREPFHLCTLPIRRLLVGLLLDACLTDVRSLPGVYGPSHRLFYNEYRRVGRTSLEKCRVSFERVSLGGSTGFEFLRQHLSIPPCPTIIPAWLHGLSCVLFLWARFNQRPESVKLASSPIALAVCACAVATQMRLLQHSEDRAAEVRIAIARDFRSCSRSRGEVEPLRFCFLHAIAQLQSVLLYLTNLVWLIDALVPEESGSNCGMEMLPPQVMFPSGCLAHHIACRLFGMPPEKRLPLVLTYWLPRLLGRVEAGFLEQVCSMFSGLMNFVDNLLEATPPAEFRAHQRRPPPSTSSVGERSTPCGHKAARCDVEEKVMQYMRDAGLEDS</sequence>
<dbReference type="PANTHER" id="PTHR15665:SF1">
    <property type="entry name" value="PROTEIN ASTEROID HOMOLOG 1"/>
    <property type="match status" value="1"/>
</dbReference>
<dbReference type="Gene3D" id="3.40.50.1010">
    <property type="entry name" value="5'-nuclease"/>
    <property type="match status" value="1"/>
</dbReference>
<dbReference type="Proteomes" id="UP000274429">
    <property type="component" value="Unassembled WGS sequence"/>
</dbReference>
<proteinExistence type="inferred from homology"/>
<dbReference type="AlphaFoldDB" id="A0A0R3WZZ4"/>
<organism evidence="5">
    <name type="scientific">Hydatigena taeniaeformis</name>
    <name type="common">Feline tapeworm</name>
    <name type="synonym">Taenia taeniaeformis</name>
    <dbReference type="NCBI Taxonomy" id="6205"/>
    <lineage>
        <taxon>Eukaryota</taxon>
        <taxon>Metazoa</taxon>
        <taxon>Spiralia</taxon>
        <taxon>Lophotrochozoa</taxon>
        <taxon>Platyhelminthes</taxon>
        <taxon>Cestoda</taxon>
        <taxon>Eucestoda</taxon>
        <taxon>Cyclophyllidea</taxon>
        <taxon>Taeniidae</taxon>
        <taxon>Hydatigera</taxon>
    </lineage>
</organism>
<name>A0A0R3WZZ4_HYDTA</name>
<evidence type="ECO:0000256" key="1">
    <source>
        <dbReference type="ARBA" id="ARBA00007398"/>
    </source>
</evidence>
<dbReference type="InterPro" id="IPR026832">
    <property type="entry name" value="Asteroid"/>
</dbReference>
<dbReference type="SUPFAM" id="SSF88723">
    <property type="entry name" value="PIN domain-like"/>
    <property type="match status" value="1"/>
</dbReference>
<accession>A0A0R3WZZ4</accession>
<keyword evidence="4" id="KW-1185">Reference proteome</keyword>
<feature type="region of interest" description="Disordered" evidence="2">
    <location>
        <begin position="701"/>
        <end position="727"/>
    </location>
</feature>
<reference evidence="3 4" key="2">
    <citation type="submission" date="2018-11" db="EMBL/GenBank/DDBJ databases">
        <authorList>
            <consortium name="Pathogen Informatics"/>
        </authorList>
    </citation>
    <scope>NUCLEOTIDE SEQUENCE [LARGE SCALE GENOMIC DNA]</scope>
</reference>
<dbReference type="WBParaSite" id="TTAC_0000640701-mRNA-1">
    <property type="protein sequence ID" value="TTAC_0000640701-mRNA-1"/>
    <property type="gene ID" value="TTAC_0000640701"/>
</dbReference>
<dbReference type="EMBL" id="UYWX01020301">
    <property type="protein sequence ID" value="VDM30593.1"/>
    <property type="molecule type" value="Genomic_DNA"/>
</dbReference>
<evidence type="ECO:0000313" key="3">
    <source>
        <dbReference type="EMBL" id="VDM30593.1"/>
    </source>
</evidence>
<evidence type="ECO:0000313" key="5">
    <source>
        <dbReference type="WBParaSite" id="TTAC_0000640701-mRNA-1"/>
    </source>
</evidence>
<dbReference type="OrthoDB" id="10254073at2759"/>
<evidence type="ECO:0000313" key="4">
    <source>
        <dbReference type="Proteomes" id="UP000274429"/>
    </source>
</evidence>
<reference evidence="5" key="1">
    <citation type="submission" date="2017-02" db="UniProtKB">
        <authorList>
            <consortium name="WormBaseParasite"/>
        </authorList>
    </citation>
    <scope>IDENTIFICATION</scope>
</reference>
<dbReference type="STRING" id="6205.A0A0R3WZZ4"/>
<protein>
    <submittedName>
        <fullName evidence="5">Protein asteroid 1</fullName>
    </submittedName>
</protein>